<dbReference type="GO" id="GO:0016755">
    <property type="term" value="F:aminoacyltransferase activity"/>
    <property type="evidence" value="ECO:0007669"/>
    <property type="project" value="TreeGrafter"/>
</dbReference>
<evidence type="ECO:0000259" key="8">
    <source>
        <dbReference type="Pfam" id="PF09924"/>
    </source>
</evidence>
<evidence type="ECO:0000313" key="10">
    <source>
        <dbReference type="Proteomes" id="UP000681356"/>
    </source>
</evidence>
<evidence type="ECO:0000256" key="5">
    <source>
        <dbReference type="ARBA" id="ARBA00023136"/>
    </source>
</evidence>
<dbReference type="InterPro" id="IPR051211">
    <property type="entry name" value="PG_lysyltransferase"/>
</dbReference>
<feature type="transmembrane region" description="Helical" evidence="7">
    <location>
        <begin position="154"/>
        <end position="176"/>
    </location>
</feature>
<evidence type="ECO:0000256" key="2">
    <source>
        <dbReference type="ARBA" id="ARBA00022475"/>
    </source>
</evidence>
<proteinExistence type="predicted"/>
<dbReference type="Pfam" id="PF09924">
    <property type="entry name" value="LPG_synthase_C"/>
    <property type="match status" value="1"/>
</dbReference>
<evidence type="ECO:0000256" key="3">
    <source>
        <dbReference type="ARBA" id="ARBA00022692"/>
    </source>
</evidence>
<dbReference type="InterPro" id="IPR024320">
    <property type="entry name" value="LPG_synthase_C"/>
</dbReference>
<feature type="domain" description="Phosphatidylglycerol lysyltransferase C-terminal" evidence="8">
    <location>
        <begin position="351"/>
        <end position="566"/>
    </location>
</feature>
<comment type="caution">
    <text evidence="9">The sequence shown here is derived from an EMBL/GenBank/DDBJ whole genome shotgun (WGS) entry which is preliminary data.</text>
</comment>
<keyword evidence="5 7" id="KW-0472">Membrane</keyword>
<dbReference type="PANTHER" id="PTHR34697">
    <property type="entry name" value="PHOSPHATIDYLGLYCEROL LYSYLTRANSFERASE"/>
    <property type="match status" value="1"/>
</dbReference>
<reference evidence="9" key="1">
    <citation type="submission" date="2021-04" db="EMBL/GenBank/DDBJ databases">
        <authorList>
            <person name="Yoon J."/>
        </authorList>
    </citation>
    <scope>NUCLEOTIDE SEQUENCE</scope>
    <source>
        <strain evidence="9">KMU-90</strain>
    </source>
</reference>
<organism evidence="9 10">
    <name type="scientific">Thetidibacter halocola</name>
    <dbReference type="NCBI Taxonomy" id="2827239"/>
    <lineage>
        <taxon>Bacteria</taxon>
        <taxon>Pseudomonadati</taxon>
        <taxon>Pseudomonadota</taxon>
        <taxon>Alphaproteobacteria</taxon>
        <taxon>Rhodobacterales</taxon>
        <taxon>Roseobacteraceae</taxon>
        <taxon>Thetidibacter</taxon>
    </lineage>
</organism>
<dbReference type="GO" id="GO:0005886">
    <property type="term" value="C:plasma membrane"/>
    <property type="evidence" value="ECO:0007669"/>
    <property type="project" value="UniProtKB-SubCell"/>
</dbReference>
<dbReference type="Gene3D" id="3.40.630.30">
    <property type="match status" value="1"/>
</dbReference>
<keyword evidence="3 7" id="KW-0812">Transmembrane</keyword>
<keyword evidence="2" id="KW-1003">Cell membrane</keyword>
<keyword evidence="10" id="KW-1185">Reference proteome</keyword>
<sequence>MQDRIPARMRAASQRAFPVLLGAVCAWLLMRQAGTLDWSSVGAAIQAIPPGRWALALLATAGSFWALAQYDAVAHRHLETGAPDGPARRAGAASIALGQVIGFGPAVGAAVRWRLMPSLGHGAILRLTGFVTLSFFAAWGVWVLGLALPMVGGAAWLALPVLPALGLGGALALWRFPVLRLGRVALRLPSIPAAARLLALCLLDLVCAGLALWLLLPAGTAPALPVFVAAYALAMGAGLVGGTPGGVGPFELALLALLPMVDPVALAAAILGYRLVYYAVPAVLGAVYATLARPLAMLPQPRSAPVHLSGPRAEAAVAAQASVQALRSATAGACLLRTPHSLTLFLGAQHGPISDLLAPLRAEARRQNRVACLYKVTARDAAAARRAGWIAAPHSTEAVLDPRAFDLDAPDRRQLRRALRKADRAGVSVERMTAPDWPALAEVNTAWAQAHGGERGLTMGRFCSSYLRDKPLFVARHQGRIVGFVTAVAAPGERCLDLMRHRPEAPAGTMHALVHALIRSAAREGCHEVCLAALPAPRLMRFAPGSEGLARFKSSFAPSWRPLYIAAPGRTALLLAALDLWRAVCRPEPLPPPAPSTSDWTGPQAPAQDADSAVRLAG</sequence>
<dbReference type="GO" id="GO:0055091">
    <property type="term" value="P:phospholipid homeostasis"/>
    <property type="evidence" value="ECO:0007669"/>
    <property type="project" value="TreeGrafter"/>
</dbReference>
<evidence type="ECO:0000256" key="4">
    <source>
        <dbReference type="ARBA" id="ARBA00022989"/>
    </source>
</evidence>
<dbReference type="SUPFAM" id="SSF55729">
    <property type="entry name" value="Acyl-CoA N-acyltransferases (Nat)"/>
    <property type="match status" value="1"/>
</dbReference>
<name>A0A8J7WC33_9RHOB</name>
<keyword evidence="4 7" id="KW-1133">Transmembrane helix</keyword>
<dbReference type="InterPro" id="IPR016181">
    <property type="entry name" value="Acyl_CoA_acyltransferase"/>
</dbReference>
<comment type="subcellular location">
    <subcellularLocation>
        <location evidence="1">Cell membrane</location>
        <topology evidence="1">Multi-pass membrane protein</topology>
    </subcellularLocation>
</comment>
<evidence type="ECO:0000256" key="7">
    <source>
        <dbReference type="SAM" id="Phobius"/>
    </source>
</evidence>
<feature type="transmembrane region" description="Helical" evidence="7">
    <location>
        <begin position="197"/>
        <end position="216"/>
    </location>
</feature>
<evidence type="ECO:0000313" key="9">
    <source>
        <dbReference type="EMBL" id="MBS0122681.1"/>
    </source>
</evidence>
<evidence type="ECO:0000256" key="6">
    <source>
        <dbReference type="SAM" id="MobiDB-lite"/>
    </source>
</evidence>
<accession>A0A8J7WC33</accession>
<feature type="transmembrane region" description="Helical" evidence="7">
    <location>
        <begin position="123"/>
        <end position="148"/>
    </location>
</feature>
<dbReference type="AlphaFoldDB" id="A0A8J7WC33"/>
<feature type="region of interest" description="Disordered" evidence="6">
    <location>
        <begin position="589"/>
        <end position="618"/>
    </location>
</feature>
<dbReference type="RefSeq" id="WP_212534654.1">
    <property type="nucleotide sequence ID" value="NZ_JAGTUU010000001.1"/>
</dbReference>
<evidence type="ECO:0000256" key="1">
    <source>
        <dbReference type="ARBA" id="ARBA00004651"/>
    </source>
</evidence>
<feature type="transmembrane region" description="Helical" evidence="7">
    <location>
        <begin position="277"/>
        <end position="296"/>
    </location>
</feature>
<dbReference type="PANTHER" id="PTHR34697:SF2">
    <property type="entry name" value="PHOSPHATIDYLGLYCEROL LYSYLTRANSFERASE"/>
    <property type="match status" value="1"/>
</dbReference>
<dbReference type="Proteomes" id="UP000681356">
    <property type="component" value="Unassembled WGS sequence"/>
</dbReference>
<gene>
    <name evidence="9" type="ORF">KB874_00920</name>
</gene>
<dbReference type="EMBL" id="JAGTUU010000001">
    <property type="protein sequence ID" value="MBS0122681.1"/>
    <property type="molecule type" value="Genomic_DNA"/>
</dbReference>
<protein>
    <submittedName>
        <fullName evidence="9">DUF2156 domain-containing protein</fullName>
    </submittedName>
</protein>